<reference evidence="4 5" key="1">
    <citation type="submission" date="2017-03" db="EMBL/GenBank/DDBJ databases">
        <title>Genomes of endolithic fungi from Antarctica.</title>
        <authorList>
            <person name="Coleine C."/>
            <person name="Masonjones S."/>
            <person name="Stajich J.E."/>
        </authorList>
    </citation>
    <scope>NUCLEOTIDE SEQUENCE [LARGE SCALE GENOMIC DNA]</scope>
    <source>
        <strain evidence="4 5">CCFEE 6314</strain>
    </source>
</reference>
<dbReference type="AlphaFoldDB" id="A0A438MZM5"/>
<accession>A0A438MZM5</accession>
<dbReference type="SMART" id="SM00355">
    <property type="entry name" value="ZnF_C2H2"/>
    <property type="match status" value="2"/>
</dbReference>
<feature type="region of interest" description="Disordered" evidence="2">
    <location>
        <begin position="359"/>
        <end position="398"/>
    </location>
</feature>
<feature type="domain" description="C2H2-type" evidence="3">
    <location>
        <begin position="342"/>
        <end position="377"/>
    </location>
</feature>
<keyword evidence="1" id="KW-0863">Zinc-finger</keyword>
<feature type="compositionally biased region" description="Low complexity" evidence="2">
    <location>
        <begin position="376"/>
        <end position="398"/>
    </location>
</feature>
<gene>
    <name evidence="4" type="ORF">B0A52_07586</name>
</gene>
<dbReference type="EMBL" id="NAJM01000035">
    <property type="protein sequence ID" value="RVX68700.1"/>
    <property type="molecule type" value="Genomic_DNA"/>
</dbReference>
<keyword evidence="1" id="KW-0862">Zinc</keyword>
<dbReference type="PROSITE" id="PS50157">
    <property type="entry name" value="ZINC_FINGER_C2H2_2"/>
    <property type="match status" value="1"/>
</dbReference>
<evidence type="ECO:0000259" key="3">
    <source>
        <dbReference type="PROSITE" id="PS50157"/>
    </source>
</evidence>
<protein>
    <recommendedName>
        <fullName evidence="3">C2H2-type domain-containing protein</fullName>
    </recommendedName>
</protein>
<feature type="region of interest" description="Disordered" evidence="2">
    <location>
        <begin position="309"/>
        <end position="343"/>
    </location>
</feature>
<feature type="region of interest" description="Disordered" evidence="2">
    <location>
        <begin position="170"/>
        <end position="261"/>
    </location>
</feature>
<organism evidence="4 5">
    <name type="scientific">Exophiala mesophila</name>
    <name type="common">Black yeast-like fungus</name>
    <dbReference type="NCBI Taxonomy" id="212818"/>
    <lineage>
        <taxon>Eukaryota</taxon>
        <taxon>Fungi</taxon>
        <taxon>Dikarya</taxon>
        <taxon>Ascomycota</taxon>
        <taxon>Pezizomycotina</taxon>
        <taxon>Eurotiomycetes</taxon>
        <taxon>Chaetothyriomycetidae</taxon>
        <taxon>Chaetothyriales</taxon>
        <taxon>Herpotrichiellaceae</taxon>
        <taxon>Exophiala</taxon>
    </lineage>
</organism>
<keyword evidence="1" id="KW-0479">Metal-binding</keyword>
<feature type="compositionally biased region" description="Polar residues" evidence="2">
    <location>
        <begin position="175"/>
        <end position="191"/>
    </location>
</feature>
<dbReference type="VEuPathDB" id="FungiDB:PV10_01301"/>
<dbReference type="Gene3D" id="3.30.160.60">
    <property type="entry name" value="Classic Zinc Finger"/>
    <property type="match status" value="1"/>
</dbReference>
<feature type="compositionally biased region" description="Low complexity" evidence="2">
    <location>
        <begin position="192"/>
        <end position="215"/>
    </location>
</feature>
<sequence length="398" mass="43966">MALDAQDTVFSITPPASDIDEFEKTGLLAYSPSVARYCYPSPTPSSQEHSKSVSSDSLYMLPELIMSNPQDHHLHNVSFDGPMPQTSFYPVPETTNPSLSQFAPAPDLPYAMYEPTSWYSYPNYTSGQQIQHYGAPQSTQFSIDDPLGPPLANIVPPTPREVQPVQFDQLPMPSTIPSHQHLTASPAFSQVSHHSAGSHRSSVSSLSRSCSPASSYPTLGHEQPALRQTPRSNSTSSNTSLHAYGIPVHEPTSMPSSSLSPHPQAWRCAFPGCTSRATFTRGCDLRKHYNRHSKHLFCRVKGCPQSEAAASARAKSSDQPLTGGFSSKKDRARHEAKHNPGIMCEWRGPDGEECGRVFSRMDNMKDHVRRIHSKGQAQQQQQQQQQQKLQRQSQSSRA</sequence>
<dbReference type="GO" id="GO:0008270">
    <property type="term" value="F:zinc ion binding"/>
    <property type="evidence" value="ECO:0007669"/>
    <property type="project" value="UniProtKB-KW"/>
</dbReference>
<evidence type="ECO:0000313" key="4">
    <source>
        <dbReference type="EMBL" id="RVX68700.1"/>
    </source>
</evidence>
<proteinExistence type="predicted"/>
<evidence type="ECO:0000256" key="2">
    <source>
        <dbReference type="SAM" id="MobiDB-lite"/>
    </source>
</evidence>
<name>A0A438MZM5_EXOME</name>
<evidence type="ECO:0000313" key="5">
    <source>
        <dbReference type="Proteomes" id="UP000288859"/>
    </source>
</evidence>
<evidence type="ECO:0000256" key="1">
    <source>
        <dbReference type="PROSITE-ProRule" id="PRU00042"/>
    </source>
</evidence>
<comment type="caution">
    <text evidence="4">The sequence shown here is derived from an EMBL/GenBank/DDBJ whole genome shotgun (WGS) entry which is preliminary data.</text>
</comment>
<dbReference type="OrthoDB" id="654211at2759"/>
<dbReference type="InterPro" id="IPR013087">
    <property type="entry name" value="Znf_C2H2_type"/>
</dbReference>
<dbReference type="Proteomes" id="UP000288859">
    <property type="component" value="Unassembled WGS sequence"/>
</dbReference>